<comment type="caution">
    <text evidence="2">The sequence shown here is derived from an EMBL/GenBank/DDBJ whole genome shotgun (WGS) entry which is preliminary data.</text>
</comment>
<dbReference type="VEuPathDB" id="TriTrypDB:TcYC6_0032700"/>
<dbReference type="VEuPathDB" id="TriTrypDB:C4B63_16g286"/>
<dbReference type="GO" id="GO:0005634">
    <property type="term" value="C:nucleus"/>
    <property type="evidence" value="ECO:0007669"/>
    <property type="project" value="TreeGrafter"/>
</dbReference>
<dbReference type="InterPro" id="IPR046341">
    <property type="entry name" value="SET_dom_sf"/>
</dbReference>
<evidence type="ECO:0000313" key="3">
    <source>
        <dbReference type="Proteomes" id="UP000246121"/>
    </source>
</evidence>
<dbReference type="EMBL" id="PRFA01000016">
    <property type="protein sequence ID" value="PWU97258.1"/>
    <property type="molecule type" value="Genomic_DNA"/>
</dbReference>
<proteinExistence type="predicted"/>
<dbReference type="VEuPathDB" id="TriTrypDB:BCY84_02390"/>
<dbReference type="VEuPathDB" id="TriTrypDB:TCDM_08723"/>
<dbReference type="VEuPathDB" id="TriTrypDB:TcCLB.504151.39"/>
<dbReference type="AlphaFoldDB" id="A0A2V2VPV0"/>
<dbReference type="SUPFAM" id="SSF82199">
    <property type="entry name" value="SET domain"/>
    <property type="match status" value="1"/>
</dbReference>
<organism evidence="2 3">
    <name type="scientific">Trypanosoma cruzi</name>
    <dbReference type="NCBI Taxonomy" id="5693"/>
    <lineage>
        <taxon>Eukaryota</taxon>
        <taxon>Discoba</taxon>
        <taxon>Euglenozoa</taxon>
        <taxon>Kinetoplastea</taxon>
        <taxon>Metakinetoplastina</taxon>
        <taxon>Trypanosomatida</taxon>
        <taxon>Trypanosomatidae</taxon>
        <taxon>Trypanosoma</taxon>
        <taxon>Schizotrypanum</taxon>
    </lineage>
</organism>
<dbReference type="VEuPathDB" id="TriTrypDB:TcCLB.509461.30"/>
<dbReference type="VEuPathDB" id="TriTrypDB:TcG_07852"/>
<dbReference type="Pfam" id="PF00856">
    <property type="entry name" value="SET"/>
    <property type="match status" value="1"/>
</dbReference>
<sequence length="697" mass="77004">MLAAPQDRLVECVHSSDPKSDAGRYAVAKADISPGELVLIAAPYAVAMNPNEMPSAMSIATKVDEWVAATGSTNTASNSMTKRTRKNGSFPASIPNGYLPLLPHSTLCCNCLQLIPEGTLFLNYETIRWVSGCIAAEHANYEMERWLNEDTEISQAKAIDVDADMEVFGEIDAGDDKQLKKLQKPVKSGRMRSKLYVNLKKKLSEASARRHEKAMHEYHVKTMQMDNAQEVMWPERVVEGEHSLPEDVTNQGVCGCAGCGVIVYCSRACWTEHHNLHRASGTCQTLRRVYPVLMKTFMVRAGDNANSTDKKRFSPDSWSTKHWLRRTGEETAWEMQTLLLNALLVAHCAREGFAGHMAEETEAMPATVNLSKSSEGEREVVCVVSAKNKTPLNLTNGRKLSGATADAESQLSGAAALIATDCAVPQKVEILRMARLQCGGVVEVLDPKALEGGNEFRDPETASQLYFSLRSNMSLGVFEEKEEIHAVRPPKWSDTARLVTNLSVLSKDSRSKFRCAYRRFTKLILPWLGEGGSTEANLTVTATFFNRLCAALQCNSFGLFNADGNCIGVALYPEASYFNHSCCPNICRVTYRGILAAFHALREIRKGEPLTICYVDVQETSTAERRRTLFSSYRFFCECARCSGASTAAMEIRLCDSCAIRGYILPVPPSSALRWGMDAVQEGICSVCRKCVPWNQK</sequence>
<dbReference type="PANTHER" id="PTHR12197:SF251">
    <property type="entry name" value="EG:BACR7C10.4 PROTEIN"/>
    <property type="match status" value="1"/>
</dbReference>
<dbReference type="PROSITE" id="PS50280">
    <property type="entry name" value="SET"/>
    <property type="match status" value="1"/>
</dbReference>
<dbReference type="VEuPathDB" id="TriTrypDB:C3747_21g335"/>
<name>A0A2V2VPV0_TRYCR</name>
<dbReference type="VEuPathDB" id="TriTrypDB:Tc_MARK_9378"/>
<dbReference type="Proteomes" id="UP000246121">
    <property type="component" value="Unassembled WGS sequence"/>
</dbReference>
<feature type="domain" description="SET" evidence="1">
    <location>
        <begin position="467"/>
        <end position="615"/>
    </location>
</feature>
<evidence type="ECO:0000313" key="2">
    <source>
        <dbReference type="EMBL" id="PWU97258.1"/>
    </source>
</evidence>
<dbReference type="VEuPathDB" id="TriTrypDB:TCSYLVIO_000127"/>
<dbReference type="VEuPathDB" id="TriTrypDB:ECC02_002026"/>
<dbReference type="Gene3D" id="2.170.270.10">
    <property type="entry name" value="SET domain"/>
    <property type="match status" value="1"/>
</dbReference>
<dbReference type="InterPro" id="IPR050869">
    <property type="entry name" value="H3K4_H4K5_MeTrfase"/>
</dbReference>
<dbReference type="PANTHER" id="PTHR12197">
    <property type="entry name" value="HISTONE-LYSINE N-METHYLTRANSFERASE SMYD"/>
    <property type="match status" value="1"/>
</dbReference>
<dbReference type="VEuPathDB" id="TriTrypDB:TcCL_NonESM06499"/>
<dbReference type="InterPro" id="IPR001214">
    <property type="entry name" value="SET_dom"/>
</dbReference>
<protein>
    <recommendedName>
        <fullName evidence="1">SET domain-containing protein</fullName>
    </recommendedName>
</protein>
<dbReference type="VEuPathDB" id="TriTrypDB:TcBrA4_0137740"/>
<evidence type="ECO:0000259" key="1">
    <source>
        <dbReference type="PROSITE" id="PS50280"/>
    </source>
</evidence>
<dbReference type="CDD" id="cd20071">
    <property type="entry name" value="SET_SMYD"/>
    <property type="match status" value="1"/>
</dbReference>
<reference evidence="2 3" key="1">
    <citation type="journal article" date="2018" name="Microb. Genom.">
        <title>Expanding an expanded genome: long-read sequencing of Trypanosoma cruzi.</title>
        <authorList>
            <person name="Berna L."/>
            <person name="Rodriguez M."/>
            <person name="Chiribao M.L."/>
            <person name="Parodi-Talice A."/>
            <person name="Pita S."/>
            <person name="Rijo G."/>
            <person name="Alvarez-Valin F."/>
            <person name="Robello C."/>
        </authorList>
    </citation>
    <scope>NUCLEOTIDE SEQUENCE [LARGE SCALE GENOMIC DNA]</scope>
    <source>
        <strain evidence="2 3">Dm28c</strain>
    </source>
</reference>
<accession>A0A2V2VPV0</accession>
<gene>
    <name evidence="2" type="ORF">C4B63_16g286</name>
</gene>